<dbReference type="AlphaFoldDB" id="A0A3N1D0G8"/>
<dbReference type="RefSeq" id="WP_123666372.1">
    <property type="nucleotide sequence ID" value="NZ_RJKE01000001.1"/>
</dbReference>
<dbReference type="Gene3D" id="1.10.1200.10">
    <property type="entry name" value="ACP-like"/>
    <property type="match status" value="1"/>
</dbReference>
<dbReference type="EMBL" id="RJKE01000001">
    <property type="protein sequence ID" value="ROO87033.1"/>
    <property type="molecule type" value="Genomic_DNA"/>
</dbReference>
<dbReference type="OrthoDB" id="3671989at2"/>
<sequence length="1024" mass="108573">MNDATPTAETASVKEEALWLLDRMTPDRVPNNLAFGFRTDGRLSVPAVRAALTALIRRHESLRTVFRADGVALVRTVLPASAEAPDVTLLSASGGVPEEDLAPFVAMPFAFADEPLVRAAVLAGERADGLCFVVHHLVFDATSIPVFVEEFAAAYTALAAGGPLPATLTGTVPALPDPPVTAESEAHWRGRLTGLVARPADLWCGRPDVSAPTLAGDHLLRALPDPVIAAVRRIQRAVRAPETVVLLAAHLLLLDAHGAGPDLVVGVPVNTRPRSAPRAIGYHVNVLPLRTAIDHAESGRDFVRRVRDLYFDALLHADVPVDELTRRADRSGDSWRTMLFQHAFNYVEGFGIPPFALDGVKAEPLHLENGAAKFDIELFVMSAPDAVRIRAVYRTELFDRDDVELLLDRYERLLRALDENPDAPVGALRAWGDRDHAVIDAANATEAGPAPGVLTAVHARAVENPAAPAVLDGDRVVTRGGLWAGALAVRDLLAGTGPGDIVAIAAPRGPELAAAVLGVWLTGAAYLPIDPDHPAPRVAHQLTDSGARTLLWHGRRPAADAPAILEIPEAPDTADVPRDRGPDDDRAALAYLMYTSGSTGKPKGTLVGRAALANLVAHFTDELGADAGHATVWLTTFAFDISGLELFVPLASGGLVVVAPDRARVDGRVLAELIERHGAHAVQATPTTWRAVLDEAGSALGGRQVLSGGEPLAPELARRLLETGCELHHVYGPTETTIWSTSAVVPGPVGRRMDVGRPIRDTRAHVLDPRGRPLPIGVRGELCIAGGGLADGYHGRPDLTAERFPEAPGLGRYYRTGDAAYWQADGSLVLLGRGDRQIKLRGNRIELGEIEAVLAEHPALRSVAVVLDGDPTADGRLVAFVAPAGTAPPADELWRWAGERLPRSMVPAEFAELAEFPKTANDKVDYPALTRLAAERTGPAGSGDAAPVDDELVTALLGIWRDLLGVPGADGDTNFFLSGGNSLQGALLGQRVEELTSVVVPLAEIFEHPTPLALAARIRRGGGL</sequence>
<name>A0A3N1D0G8_9ACTN</name>
<dbReference type="InterPro" id="IPR009081">
    <property type="entry name" value="PP-bd_ACP"/>
</dbReference>
<dbReference type="GO" id="GO:0031177">
    <property type="term" value="F:phosphopantetheine binding"/>
    <property type="evidence" value="ECO:0007669"/>
    <property type="project" value="InterPro"/>
</dbReference>
<reference evidence="5 6" key="1">
    <citation type="submission" date="2018-11" db="EMBL/GenBank/DDBJ databases">
        <title>Sequencing the genomes of 1000 actinobacteria strains.</title>
        <authorList>
            <person name="Klenk H.-P."/>
        </authorList>
    </citation>
    <scope>NUCLEOTIDE SEQUENCE [LARGE SCALE GENOMIC DNA]</scope>
    <source>
        <strain evidence="5 6">DSM 44254</strain>
    </source>
</reference>
<dbReference type="InterPro" id="IPR001242">
    <property type="entry name" value="Condensation_dom"/>
</dbReference>
<keyword evidence="2" id="KW-0596">Phosphopantetheine</keyword>
<dbReference type="SUPFAM" id="SSF47336">
    <property type="entry name" value="ACP-like"/>
    <property type="match status" value="1"/>
</dbReference>
<dbReference type="InterPro" id="IPR020806">
    <property type="entry name" value="PKS_PP-bd"/>
</dbReference>
<dbReference type="PANTHER" id="PTHR45527:SF1">
    <property type="entry name" value="FATTY ACID SYNTHASE"/>
    <property type="match status" value="1"/>
</dbReference>
<evidence type="ECO:0000256" key="2">
    <source>
        <dbReference type="ARBA" id="ARBA00022450"/>
    </source>
</evidence>
<dbReference type="InterPro" id="IPR000873">
    <property type="entry name" value="AMP-dep_synth/lig_dom"/>
</dbReference>
<dbReference type="InterPro" id="IPR045851">
    <property type="entry name" value="AMP-bd_C_sf"/>
</dbReference>
<evidence type="ECO:0000256" key="3">
    <source>
        <dbReference type="ARBA" id="ARBA00022553"/>
    </source>
</evidence>
<gene>
    <name evidence="5" type="ORF">EDD29_4622</name>
</gene>
<dbReference type="GO" id="GO:0044550">
    <property type="term" value="P:secondary metabolite biosynthetic process"/>
    <property type="evidence" value="ECO:0007669"/>
    <property type="project" value="TreeGrafter"/>
</dbReference>
<dbReference type="InterPro" id="IPR042099">
    <property type="entry name" value="ANL_N_sf"/>
</dbReference>
<dbReference type="Gene3D" id="3.40.50.12780">
    <property type="entry name" value="N-terminal domain of ligase-like"/>
    <property type="match status" value="1"/>
</dbReference>
<dbReference type="Gene3D" id="3.30.559.30">
    <property type="entry name" value="Nonribosomal peptide synthetase, condensation domain"/>
    <property type="match status" value="1"/>
</dbReference>
<proteinExistence type="predicted"/>
<dbReference type="InterPro" id="IPR020845">
    <property type="entry name" value="AMP-binding_CS"/>
</dbReference>
<keyword evidence="6" id="KW-1185">Reference proteome</keyword>
<dbReference type="Pfam" id="PF00550">
    <property type="entry name" value="PP-binding"/>
    <property type="match status" value="1"/>
</dbReference>
<dbReference type="InterPro" id="IPR023213">
    <property type="entry name" value="CAT-like_dom_sf"/>
</dbReference>
<keyword evidence="3" id="KW-0597">Phosphoprotein</keyword>
<dbReference type="InterPro" id="IPR036736">
    <property type="entry name" value="ACP-like_sf"/>
</dbReference>
<dbReference type="PROSITE" id="PS50075">
    <property type="entry name" value="CARRIER"/>
    <property type="match status" value="1"/>
</dbReference>
<evidence type="ECO:0000256" key="1">
    <source>
        <dbReference type="ARBA" id="ARBA00001957"/>
    </source>
</evidence>
<organism evidence="5 6">
    <name type="scientific">Actinocorallia herbida</name>
    <dbReference type="NCBI Taxonomy" id="58109"/>
    <lineage>
        <taxon>Bacteria</taxon>
        <taxon>Bacillati</taxon>
        <taxon>Actinomycetota</taxon>
        <taxon>Actinomycetes</taxon>
        <taxon>Streptosporangiales</taxon>
        <taxon>Thermomonosporaceae</taxon>
        <taxon>Actinocorallia</taxon>
    </lineage>
</organism>
<dbReference type="InterPro" id="IPR010071">
    <property type="entry name" value="AA_adenyl_dom"/>
</dbReference>
<dbReference type="GO" id="GO:0008610">
    <property type="term" value="P:lipid biosynthetic process"/>
    <property type="evidence" value="ECO:0007669"/>
    <property type="project" value="UniProtKB-ARBA"/>
</dbReference>
<evidence type="ECO:0000313" key="5">
    <source>
        <dbReference type="EMBL" id="ROO87033.1"/>
    </source>
</evidence>
<dbReference type="GO" id="GO:0043041">
    <property type="term" value="P:amino acid activation for nonribosomal peptide biosynthetic process"/>
    <property type="evidence" value="ECO:0007669"/>
    <property type="project" value="TreeGrafter"/>
</dbReference>
<comment type="caution">
    <text evidence="5">The sequence shown here is derived from an EMBL/GenBank/DDBJ whole genome shotgun (WGS) entry which is preliminary data.</text>
</comment>
<dbReference type="PANTHER" id="PTHR45527">
    <property type="entry name" value="NONRIBOSOMAL PEPTIDE SYNTHETASE"/>
    <property type="match status" value="1"/>
</dbReference>
<dbReference type="PROSITE" id="PS00455">
    <property type="entry name" value="AMP_BINDING"/>
    <property type="match status" value="1"/>
</dbReference>
<comment type="cofactor">
    <cofactor evidence="1">
        <name>pantetheine 4'-phosphate</name>
        <dbReference type="ChEBI" id="CHEBI:47942"/>
    </cofactor>
</comment>
<dbReference type="InterPro" id="IPR025110">
    <property type="entry name" value="AMP-bd_C"/>
</dbReference>
<dbReference type="Pfam" id="PF13193">
    <property type="entry name" value="AMP-binding_C"/>
    <property type="match status" value="1"/>
</dbReference>
<dbReference type="SUPFAM" id="SSF52777">
    <property type="entry name" value="CoA-dependent acyltransferases"/>
    <property type="match status" value="2"/>
</dbReference>
<dbReference type="GO" id="GO:0005737">
    <property type="term" value="C:cytoplasm"/>
    <property type="evidence" value="ECO:0007669"/>
    <property type="project" value="TreeGrafter"/>
</dbReference>
<dbReference type="Proteomes" id="UP000272400">
    <property type="component" value="Unassembled WGS sequence"/>
</dbReference>
<dbReference type="PROSITE" id="PS00012">
    <property type="entry name" value="PHOSPHOPANTETHEINE"/>
    <property type="match status" value="1"/>
</dbReference>
<dbReference type="SUPFAM" id="SSF56801">
    <property type="entry name" value="Acetyl-CoA synthetase-like"/>
    <property type="match status" value="1"/>
</dbReference>
<dbReference type="Pfam" id="PF00501">
    <property type="entry name" value="AMP-binding"/>
    <property type="match status" value="1"/>
</dbReference>
<dbReference type="SMART" id="SM00823">
    <property type="entry name" value="PKS_PP"/>
    <property type="match status" value="1"/>
</dbReference>
<protein>
    <submittedName>
        <fullName evidence="5">Amino acid adenylation domain-containing protein</fullName>
    </submittedName>
</protein>
<feature type="domain" description="Carrier" evidence="4">
    <location>
        <begin position="947"/>
        <end position="1022"/>
    </location>
</feature>
<dbReference type="CDD" id="cd05930">
    <property type="entry name" value="A_NRPS"/>
    <property type="match status" value="1"/>
</dbReference>
<dbReference type="InterPro" id="IPR006162">
    <property type="entry name" value="Ppantetheine_attach_site"/>
</dbReference>
<evidence type="ECO:0000313" key="6">
    <source>
        <dbReference type="Proteomes" id="UP000272400"/>
    </source>
</evidence>
<dbReference type="Gene3D" id="3.30.559.10">
    <property type="entry name" value="Chloramphenicol acetyltransferase-like domain"/>
    <property type="match status" value="1"/>
</dbReference>
<dbReference type="Pfam" id="PF00668">
    <property type="entry name" value="Condensation"/>
    <property type="match status" value="1"/>
</dbReference>
<dbReference type="NCBIfam" id="TIGR01733">
    <property type="entry name" value="AA-adenyl-dom"/>
    <property type="match status" value="1"/>
</dbReference>
<dbReference type="GO" id="GO:0003824">
    <property type="term" value="F:catalytic activity"/>
    <property type="evidence" value="ECO:0007669"/>
    <property type="project" value="InterPro"/>
</dbReference>
<evidence type="ECO:0000259" key="4">
    <source>
        <dbReference type="PROSITE" id="PS50075"/>
    </source>
</evidence>
<accession>A0A3N1D0G8</accession>
<dbReference type="Gene3D" id="3.30.300.30">
    <property type="match status" value="1"/>
</dbReference>